<feature type="compositionally biased region" description="Gly residues" evidence="1">
    <location>
        <begin position="292"/>
        <end position="312"/>
    </location>
</feature>
<feature type="region of interest" description="Disordered" evidence="1">
    <location>
        <begin position="223"/>
        <end position="254"/>
    </location>
</feature>
<gene>
    <name evidence="2" type="ORF">ACFQEY_02545</name>
</gene>
<proteinExistence type="predicted"/>
<accession>A0ABD5UJH2</accession>
<feature type="region of interest" description="Disordered" evidence="1">
    <location>
        <begin position="267"/>
        <end position="320"/>
    </location>
</feature>
<dbReference type="EMBL" id="JBHSXI010000001">
    <property type="protein sequence ID" value="MFC6887938.1"/>
    <property type="molecule type" value="Genomic_DNA"/>
</dbReference>
<reference evidence="2 3" key="1">
    <citation type="journal article" date="2019" name="Int. J. Syst. Evol. Microbiol.">
        <title>The Global Catalogue of Microorganisms (GCM) 10K type strain sequencing project: providing services to taxonomists for standard genome sequencing and annotation.</title>
        <authorList>
            <consortium name="The Broad Institute Genomics Platform"/>
            <consortium name="The Broad Institute Genome Sequencing Center for Infectious Disease"/>
            <person name="Wu L."/>
            <person name="Ma J."/>
        </authorList>
    </citation>
    <scope>NUCLEOTIDE SEQUENCE [LARGE SCALE GENOMIC DNA]</scope>
    <source>
        <strain evidence="2 3">Y73</strain>
    </source>
</reference>
<feature type="compositionally biased region" description="Polar residues" evidence="1">
    <location>
        <begin position="238"/>
        <end position="253"/>
    </location>
</feature>
<sequence>MTEDNHDLRVSARTCRLTAGSTDTADGTEYRFGGITVAAGDVLHMDDGTRVLMTDEELRAAAETQTDEPLTKDHPEDETGRPKYPPDVDETFGKVSKSGWIEDQQAVAYEAMTHDQAVATGVQAGSYDVSVHPFFNTEPYDGPEADVTATDIRFGDLSVVSKGDSPSATAEWGPNEALASWTAETDIGAELTASADGAGDGGGRQSLISSTVRGTLEALGLTADAVDPDSIDTGNEGAESSANPQTPNMSDNPIETLVDEHGFEEDSLENMSDEDLERLSKQFDGDSTDTTGGSGDGGDGQTTTNGGDGGSDTDGTTLADMTVDDLADGLQERGFVTEDNADEVVAQANKQTEKSQKVEEIIAKSDDFDDDDRQELLASSSKVIDREFERVRGAAAATLPGTAGSLTAAAPGNSDSDNDVDAYGTGVQED</sequence>
<feature type="compositionally biased region" description="Acidic residues" evidence="1">
    <location>
        <begin position="267"/>
        <end position="276"/>
    </location>
</feature>
<organism evidence="2 3">
    <name type="scientific">Halorubrum trueperi</name>
    <dbReference type="NCBI Taxonomy" id="2004704"/>
    <lineage>
        <taxon>Archaea</taxon>
        <taxon>Methanobacteriati</taxon>
        <taxon>Methanobacteriota</taxon>
        <taxon>Stenosarchaea group</taxon>
        <taxon>Halobacteria</taxon>
        <taxon>Halobacteriales</taxon>
        <taxon>Haloferacaceae</taxon>
        <taxon>Halorubrum</taxon>
    </lineage>
</organism>
<feature type="compositionally biased region" description="Low complexity" evidence="1">
    <location>
        <begin position="396"/>
        <end position="412"/>
    </location>
</feature>
<feature type="region of interest" description="Disordered" evidence="1">
    <location>
        <begin position="396"/>
        <end position="430"/>
    </location>
</feature>
<evidence type="ECO:0000256" key="1">
    <source>
        <dbReference type="SAM" id="MobiDB-lite"/>
    </source>
</evidence>
<evidence type="ECO:0000313" key="3">
    <source>
        <dbReference type="Proteomes" id="UP001596333"/>
    </source>
</evidence>
<protein>
    <submittedName>
        <fullName evidence="2">Uncharacterized protein</fullName>
    </submittedName>
</protein>
<feature type="region of interest" description="Disordered" evidence="1">
    <location>
        <begin position="61"/>
        <end position="88"/>
    </location>
</feature>
<feature type="compositionally biased region" description="Basic and acidic residues" evidence="1">
    <location>
        <begin position="69"/>
        <end position="86"/>
    </location>
</feature>
<keyword evidence="3" id="KW-1185">Reference proteome</keyword>
<dbReference type="Proteomes" id="UP001596333">
    <property type="component" value="Unassembled WGS sequence"/>
</dbReference>
<comment type="caution">
    <text evidence="2">The sequence shown here is derived from an EMBL/GenBank/DDBJ whole genome shotgun (WGS) entry which is preliminary data.</text>
</comment>
<evidence type="ECO:0000313" key="2">
    <source>
        <dbReference type="EMBL" id="MFC6887938.1"/>
    </source>
</evidence>
<name>A0ABD5UJH2_9EURY</name>
<dbReference type="AlphaFoldDB" id="A0ABD5UJH2"/>